<dbReference type="EMBL" id="JADXDR010000129">
    <property type="protein sequence ID" value="KAI7838344.1"/>
    <property type="molecule type" value="Genomic_DNA"/>
</dbReference>
<comment type="caution">
    <text evidence="3">The sequence shown here is derived from an EMBL/GenBank/DDBJ whole genome shotgun (WGS) entry which is preliminary data.</text>
</comment>
<accession>A0AAD5DKZ9</accession>
<evidence type="ECO:0000313" key="3">
    <source>
        <dbReference type="EMBL" id="KAI7838344.1"/>
    </source>
</evidence>
<organism evidence="3 4">
    <name type="scientific">Chlorella ohadii</name>
    <dbReference type="NCBI Taxonomy" id="2649997"/>
    <lineage>
        <taxon>Eukaryota</taxon>
        <taxon>Viridiplantae</taxon>
        <taxon>Chlorophyta</taxon>
        <taxon>core chlorophytes</taxon>
        <taxon>Trebouxiophyceae</taxon>
        <taxon>Chlorellales</taxon>
        <taxon>Chlorellaceae</taxon>
        <taxon>Chlorella clade</taxon>
        <taxon>Chlorella</taxon>
    </lineage>
</organism>
<dbReference type="AlphaFoldDB" id="A0AAD5DKZ9"/>
<evidence type="ECO:0000313" key="4">
    <source>
        <dbReference type="Proteomes" id="UP001205105"/>
    </source>
</evidence>
<keyword evidence="4" id="KW-1185">Reference proteome</keyword>
<feature type="region of interest" description="Disordered" evidence="1">
    <location>
        <begin position="114"/>
        <end position="135"/>
    </location>
</feature>
<protein>
    <submittedName>
        <fullName evidence="3">Uncharacterized protein</fullName>
    </submittedName>
</protein>
<feature type="signal peptide" evidence="2">
    <location>
        <begin position="1"/>
        <end position="18"/>
    </location>
</feature>
<proteinExistence type="predicted"/>
<gene>
    <name evidence="3" type="ORF">COHA_007912</name>
</gene>
<evidence type="ECO:0000256" key="2">
    <source>
        <dbReference type="SAM" id="SignalP"/>
    </source>
</evidence>
<dbReference type="Proteomes" id="UP001205105">
    <property type="component" value="Unassembled WGS sequence"/>
</dbReference>
<evidence type="ECO:0000256" key="1">
    <source>
        <dbReference type="SAM" id="MobiDB-lite"/>
    </source>
</evidence>
<reference evidence="3" key="1">
    <citation type="submission" date="2020-11" db="EMBL/GenBank/DDBJ databases">
        <title>Chlorella ohadii genome sequencing and assembly.</title>
        <authorList>
            <person name="Murik O."/>
            <person name="Treves H."/>
            <person name="Kedem I."/>
            <person name="Shotland Y."/>
            <person name="Kaplan A."/>
        </authorList>
    </citation>
    <scope>NUCLEOTIDE SEQUENCE</scope>
    <source>
        <strain evidence="3">1</strain>
    </source>
</reference>
<keyword evidence="2" id="KW-0732">Signal</keyword>
<feature type="chain" id="PRO_5041961804" evidence="2">
    <location>
        <begin position="19"/>
        <end position="135"/>
    </location>
</feature>
<feature type="compositionally biased region" description="Gly residues" evidence="1">
    <location>
        <begin position="126"/>
        <end position="135"/>
    </location>
</feature>
<sequence length="135" mass="14855">MKTAIFLLGLLLLGSVSANKKGGHDRPDHRPHPPIEHDPVKRCIKKDNCLSHGWHSVCAKDVLTGNVGAFPNRCYMHCANKALGVHWEALYTYKTSRHCIRHWLTDPACSTCTVTPPEPEHRPGHGGKGGKGGKH</sequence>
<name>A0AAD5DKZ9_9CHLO</name>